<dbReference type="Proteomes" id="UP000440304">
    <property type="component" value="Unassembled WGS sequence"/>
</dbReference>
<gene>
    <name evidence="4" type="ORF">GR156_00405</name>
</gene>
<organism evidence="4 5">
    <name type="scientific">Shinella zoogloeoides</name>
    <name type="common">Crabtreella saccharophila</name>
    <dbReference type="NCBI Taxonomy" id="352475"/>
    <lineage>
        <taxon>Bacteria</taxon>
        <taxon>Pseudomonadati</taxon>
        <taxon>Pseudomonadota</taxon>
        <taxon>Alphaproteobacteria</taxon>
        <taxon>Hyphomicrobiales</taxon>
        <taxon>Rhizobiaceae</taxon>
        <taxon>Shinella</taxon>
    </lineage>
</organism>
<feature type="coiled-coil region" evidence="1">
    <location>
        <begin position="130"/>
        <end position="250"/>
    </location>
</feature>
<feature type="region of interest" description="Disordered" evidence="2">
    <location>
        <begin position="251"/>
        <end position="274"/>
    </location>
</feature>
<proteinExistence type="predicted"/>
<comment type="caution">
    <text evidence="4">The sequence shown here is derived from an EMBL/GenBank/DDBJ whole genome shotgun (WGS) entry which is preliminary data.</text>
</comment>
<evidence type="ECO:0000313" key="5">
    <source>
        <dbReference type="Proteomes" id="UP000440304"/>
    </source>
</evidence>
<dbReference type="EMBL" id="WUML01000001">
    <property type="protein sequence ID" value="MXN98747.1"/>
    <property type="molecule type" value="Genomic_DNA"/>
</dbReference>
<feature type="transmembrane region" description="Helical" evidence="3">
    <location>
        <begin position="20"/>
        <end position="42"/>
    </location>
</feature>
<protein>
    <submittedName>
        <fullName evidence="4">Uncharacterized protein</fullName>
    </submittedName>
</protein>
<keyword evidence="1" id="KW-0175">Coiled coil</keyword>
<sequence length="339" mass="35996">MNNQWGRSGNGPATGGGSGIGGILFASVVCLVLGAAGGYGAFRMLGGAPPTDEIGQRDRRIAELARELDTRVAEVEAGSEKARALTAENGALTRQIEALRKNAGASDATAAIAENAKLTQDIVPGLKNELQLAGQRVADAEALKKRAEEAVRDRERQLSVRADQIARLETALDQARSQKDTAQNAETERLEAEADTLRRQLEEAQRDAETIRTKDLPALQAELARKDSEIAALNTRNAALAARIDALETTRASGEAGNAGTPALDNTKPADSRSPRNAALVADAMNDTPGLDRLTSGQRDQLERVLVSGECVTNALGAVFKRVPVLTLRNLMRDLDSDC</sequence>
<dbReference type="AlphaFoldDB" id="A0A6N8TBZ2"/>
<keyword evidence="3" id="KW-1133">Transmembrane helix</keyword>
<reference evidence="4 5" key="1">
    <citation type="submission" date="2019-12" db="EMBL/GenBank/DDBJ databases">
        <title>Shinella granuli gen. nov., sp. nov., and proposal of the reclassification of Zoogloea ramigera ATCC 19623 as Shinella zoogloeoides sp. nov.</title>
        <authorList>
            <person name="Gao J."/>
        </authorList>
    </citation>
    <scope>NUCLEOTIDE SEQUENCE [LARGE SCALE GENOMIC DNA]</scope>
    <source>
        <strain evidence="4 5">DSM 287</strain>
    </source>
</reference>
<evidence type="ECO:0000256" key="3">
    <source>
        <dbReference type="SAM" id="Phobius"/>
    </source>
</evidence>
<keyword evidence="3" id="KW-0812">Transmembrane</keyword>
<evidence type="ECO:0000313" key="4">
    <source>
        <dbReference type="EMBL" id="MXN98747.1"/>
    </source>
</evidence>
<dbReference type="OrthoDB" id="8360142at2"/>
<evidence type="ECO:0000256" key="1">
    <source>
        <dbReference type="SAM" id="Coils"/>
    </source>
</evidence>
<evidence type="ECO:0000256" key="2">
    <source>
        <dbReference type="SAM" id="MobiDB-lite"/>
    </source>
</evidence>
<dbReference type="RefSeq" id="WP_160784226.1">
    <property type="nucleotide sequence ID" value="NZ_CP086610.1"/>
</dbReference>
<accession>A0A6N8TBZ2</accession>
<keyword evidence="3" id="KW-0472">Membrane</keyword>
<name>A0A6N8TBZ2_SHIZO</name>